<proteinExistence type="predicted"/>
<protein>
    <submittedName>
        <fullName evidence="9">Uncharacterized protein</fullName>
    </submittedName>
</protein>
<keyword evidence="1 6" id="KW-0479">Metal-binding</keyword>
<name>A0ABR3GYX6_LOXSC</name>
<dbReference type="PROSITE" id="PS00028">
    <property type="entry name" value="ZINC_FINGER_C2H2_1"/>
    <property type="match status" value="4"/>
</dbReference>
<gene>
    <name evidence="9" type="ORF">ABMA27_012531</name>
</gene>
<evidence type="ECO:0000256" key="2">
    <source>
        <dbReference type="ARBA" id="ARBA00022737"/>
    </source>
</evidence>
<dbReference type="InterPro" id="IPR036236">
    <property type="entry name" value="Znf_C2H2_sf"/>
</dbReference>
<feature type="domain" description="ZAD" evidence="8">
    <location>
        <begin position="39"/>
        <end position="113"/>
    </location>
</feature>
<dbReference type="InterPro" id="IPR012934">
    <property type="entry name" value="Znf_AD"/>
</dbReference>
<dbReference type="InterPro" id="IPR013087">
    <property type="entry name" value="Znf_C2H2_type"/>
</dbReference>
<dbReference type="Proteomes" id="UP001549920">
    <property type="component" value="Unassembled WGS sequence"/>
</dbReference>
<evidence type="ECO:0000256" key="5">
    <source>
        <dbReference type="PROSITE-ProRule" id="PRU00042"/>
    </source>
</evidence>
<dbReference type="PANTHER" id="PTHR24379:SF117">
    <property type="entry name" value="ZINC FINGER PROTEIN WECKLE"/>
    <property type="match status" value="1"/>
</dbReference>
<feature type="domain" description="C2H2-type" evidence="7">
    <location>
        <begin position="280"/>
        <end position="307"/>
    </location>
</feature>
<feature type="binding site" evidence="6">
    <location>
        <position position="89"/>
    </location>
    <ligand>
        <name>Zn(2+)</name>
        <dbReference type="ChEBI" id="CHEBI:29105"/>
    </ligand>
</feature>
<dbReference type="PROSITE" id="PS51915">
    <property type="entry name" value="ZAD"/>
    <property type="match status" value="1"/>
</dbReference>
<dbReference type="SMART" id="SM00868">
    <property type="entry name" value="zf-AD"/>
    <property type="match status" value="1"/>
</dbReference>
<dbReference type="Gene3D" id="3.40.1800.20">
    <property type="match status" value="1"/>
</dbReference>
<keyword evidence="2" id="KW-0677">Repeat</keyword>
<feature type="binding site" evidence="6">
    <location>
        <position position="41"/>
    </location>
    <ligand>
        <name>Zn(2+)</name>
        <dbReference type="ChEBI" id="CHEBI:29105"/>
    </ligand>
</feature>
<keyword evidence="4 6" id="KW-0862">Zinc</keyword>
<evidence type="ECO:0000256" key="6">
    <source>
        <dbReference type="PROSITE-ProRule" id="PRU01263"/>
    </source>
</evidence>
<feature type="domain" description="C2H2-type" evidence="7">
    <location>
        <begin position="223"/>
        <end position="251"/>
    </location>
</feature>
<accession>A0ABR3GYX6</accession>
<evidence type="ECO:0000256" key="4">
    <source>
        <dbReference type="ARBA" id="ARBA00022833"/>
    </source>
</evidence>
<feature type="binding site" evidence="6">
    <location>
        <position position="44"/>
    </location>
    <ligand>
        <name>Zn(2+)</name>
        <dbReference type="ChEBI" id="CHEBI:29105"/>
    </ligand>
</feature>
<organism evidence="9 10">
    <name type="scientific">Loxostege sticticalis</name>
    <name type="common">Beet webworm moth</name>
    <dbReference type="NCBI Taxonomy" id="481309"/>
    <lineage>
        <taxon>Eukaryota</taxon>
        <taxon>Metazoa</taxon>
        <taxon>Ecdysozoa</taxon>
        <taxon>Arthropoda</taxon>
        <taxon>Hexapoda</taxon>
        <taxon>Insecta</taxon>
        <taxon>Pterygota</taxon>
        <taxon>Neoptera</taxon>
        <taxon>Endopterygota</taxon>
        <taxon>Lepidoptera</taxon>
        <taxon>Glossata</taxon>
        <taxon>Ditrysia</taxon>
        <taxon>Pyraloidea</taxon>
        <taxon>Crambidae</taxon>
        <taxon>Pyraustinae</taxon>
        <taxon>Loxostege</taxon>
    </lineage>
</organism>
<dbReference type="Gene3D" id="3.30.160.60">
    <property type="entry name" value="Classic Zinc Finger"/>
    <property type="match status" value="3"/>
</dbReference>
<dbReference type="PANTHER" id="PTHR24379">
    <property type="entry name" value="KRAB AND ZINC FINGER DOMAIN-CONTAINING"/>
    <property type="match status" value="1"/>
</dbReference>
<reference evidence="9 10" key="1">
    <citation type="submission" date="2024-06" db="EMBL/GenBank/DDBJ databases">
        <title>A chromosome-level genome assembly of beet webworm, Loxostege sticticalis.</title>
        <authorList>
            <person name="Zhang Y."/>
        </authorList>
    </citation>
    <scope>NUCLEOTIDE SEQUENCE [LARGE SCALE GENOMIC DNA]</scope>
    <source>
        <strain evidence="9">AQ026</strain>
        <tissue evidence="9">Whole body</tissue>
    </source>
</reference>
<feature type="domain" description="C2H2-type" evidence="7">
    <location>
        <begin position="252"/>
        <end position="279"/>
    </location>
</feature>
<dbReference type="SUPFAM" id="SSF57716">
    <property type="entry name" value="Glucocorticoid receptor-like (DNA-binding domain)"/>
    <property type="match status" value="1"/>
</dbReference>
<dbReference type="PROSITE" id="PS50157">
    <property type="entry name" value="ZINC_FINGER_C2H2_2"/>
    <property type="match status" value="5"/>
</dbReference>
<dbReference type="SMART" id="SM00355">
    <property type="entry name" value="ZnF_C2H2"/>
    <property type="match status" value="6"/>
</dbReference>
<dbReference type="Pfam" id="PF00096">
    <property type="entry name" value="zf-C2H2"/>
    <property type="match status" value="1"/>
</dbReference>
<feature type="domain" description="C2H2-type" evidence="7">
    <location>
        <begin position="198"/>
        <end position="220"/>
    </location>
</feature>
<feature type="binding site" evidence="6">
    <location>
        <position position="86"/>
    </location>
    <ligand>
        <name>Zn(2+)</name>
        <dbReference type="ChEBI" id="CHEBI:29105"/>
    </ligand>
</feature>
<dbReference type="EMBL" id="JBEUOH010000031">
    <property type="protein sequence ID" value="KAL0852695.1"/>
    <property type="molecule type" value="Genomic_DNA"/>
</dbReference>
<sequence>MLAVLLLNRMRARRQILRNYRPKNTRKQEEIQVSEKLVEYCRTCLGNNDLMDIFYSEETAKKRSEDLKIVTGLEIQLNDGLSQKMCTKCLETLNLALQFIIISVKNDQKLRKLFKISNENFETDTEEAQYMEEYDAGENNNINDLYNFTADNNYETNQNLENVEDFADQNYLEIDTALTVNKKQPLQTESINKSSTVFKCNICDKEYNRKQTFRAHLRYHKSIVCEECGKSCHSKSVLLEHKRAVHGLARIHLCSYCDYSSATKAGLVVHSRRHTGEREFVCSFCGARFHSRAGLVQHLPIHSEESNFQCNICHKREKSKRLLQHHYHKVHREKRLRYLCPVCKEVFKSIGGTRQHLVKTHGVARCDQPALQRFKISAPDTPTQETEARSRKQPKFIIY</sequence>
<keyword evidence="10" id="KW-1185">Reference proteome</keyword>
<evidence type="ECO:0000256" key="1">
    <source>
        <dbReference type="ARBA" id="ARBA00022723"/>
    </source>
</evidence>
<evidence type="ECO:0000313" key="10">
    <source>
        <dbReference type="Proteomes" id="UP001549920"/>
    </source>
</evidence>
<dbReference type="Pfam" id="PF07776">
    <property type="entry name" value="zf-AD"/>
    <property type="match status" value="1"/>
</dbReference>
<feature type="domain" description="C2H2-type" evidence="7">
    <location>
        <begin position="308"/>
        <end position="336"/>
    </location>
</feature>
<comment type="caution">
    <text evidence="9">The sequence shown here is derived from an EMBL/GenBank/DDBJ whole genome shotgun (WGS) entry which is preliminary data.</text>
</comment>
<evidence type="ECO:0000256" key="3">
    <source>
        <dbReference type="ARBA" id="ARBA00022771"/>
    </source>
</evidence>
<keyword evidence="3 5" id="KW-0863">Zinc-finger</keyword>
<dbReference type="SUPFAM" id="SSF57667">
    <property type="entry name" value="beta-beta-alpha zinc fingers"/>
    <property type="match status" value="2"/>
</dbReference>
<evidence type="ECO:0000259" key="7">
    <source>
        <dbReference type="PROSITE" id="PS50157"/>
    </source>
</evidence>
<evidence type="ECO:0000259" key="8">
    <source>
        <dbReference type="PROSITE" id="PS51915"/>
    </source>
</evidence>
<evidence type="ECO:0000313" key="9">
    <source>
        <dbReference type="EMBL" id="KAL0852695.1"/>
    </source>
</evidence>
<dbReference type="Pfam" id="PF13912">
    <property type="entry name" value="zf-C2H2_6"/>
    <property type="match status" value="1"/>
</dbReference>